<evidence type="ECO:0000313" key="9">
    <source>
        <dbReference type="Proteomes" id="UP000323392"/>
    </source>
</evidence>
<evidence type="ECO:0000256" key="3">
    <source>
        <dbReference type="ARBA" id="ARBA00022729"/>
    </source>
</evidence>
<evidence type="ECO:0000256" key="2">
    <source>
        <dbReference type="ARBA" id="ARBA00022448"/>
    </source>
</evidence>
<name>A0A150FRH6_CLOPD</name>
<dbReference type="GO" id="GO:0043190">
    <property type="term" value="C:ATP-binding cassette (ABC) transporter complex"/>
    <property type="evidence" value="ECO:0007669"/>
    <property type="project" value="InterPro"/>
</dbReference>
<evidence type="ECO:0000259" key="5">
    <source>
        <dbReference type="Pfam" id="PF00496"/>
    </source>
</evidence>
<evidence type="ECO:0000313" key="7">
    <source>
        <dbReference type="EMBL" id="SHK43871.1"/>
    </source>
</evidence>
<dbReference type="InterPro" id="IPR030678">
    <property type="entry name" value="Peptide/Ni-bd"/>
</dbReference>
<dbReference type="Pfam" id="PF00496">
    <property type="entry name" value="SBP_bac_5"/>
    <property type="match status" value="1"/>
</dbReference>
<reference evidence="7 9" key="2">
    <citation type="submission" date="2016-11" db="EMBL/GenBank/DDBJ databases">
        <authorList>
            <person name="Varghese N."/>
            <person name="Submissions S."/>
        </authorList>
    </citation>
    <scope>NUCLEOTIDE SEQUENCE [LARGE SCALE GENOMIC DNA]</scope>
    <source>
        <strain evidence="7 9">DSM 7308</strain>
    </source>
</reference>
<dbReference type="EMBL" id="FRBG01000001">
    <property type="protein sequence ID" value="SHK43871.1"/>
    <property type="molecule type" value="Genomic_DNA"/>
</dbReference>
<evidence type="ECO:0000256" key="1">
    <source>
        <dbReference type="ARBA" id="ARBA00005695"/>
    </source>
</evidence>
<proteinExistence type="inferred from homology"/>
<feature type="signal peptide" evidence="4">
    <location>
        <begin position="1"/>
        <end position="21"/>
    </location>
</feature>
<comment type="caution">
    <text evidence="6">The sequence shown here is derived from an EMBL/GenBank/DDBJ whole genome shotgun (WGS) entry which is preliminary data.</text>
</comment>
<dbReference type="EMBL" id="LSFY01000001">
    <property type="protein sequence ID" value="KXZ40178.1"/>
    <property type="molecule type" value="Genomic_DNA"/>
</dbReference>
<keyword evidence="2" id="KW-0813">Transport</keyword>
<dbReference type="OrthoDB" id="9772924at2"/>
<dbReference type="GO" id="GO:1904680">
    <property type="term" value="F:peptide transmembrane transporter activity"/>
    <property type="evidence" value="ECO:0007669"/>
    <property type="project" value="TreeGrafter"/>
</dbReference>
<dbReference type="SUPFAM" id="SSF53850">
    <property type="entry name" value="Periplasmic binding protein-like II"/>
    <property type="match status" value="1"/>
</dbReference>
<reference evidence="6 8" key="1">
    <citation type="submission" date="2016-02" db="EMBL/GenBank/DDBJ databases">
        <title>Draft genome sequence for Clostridium paradoxum JW-YL-7.</title>
        <authorList>
            <person name="Utturkar S.M."/>
            <person name="Lancaster A."/>
            <person name="Poole F.L."/>
            <person name="Adams M.W."/>
            <person name="Brown S.D."/>
        </authorList>
    </citation>
    <scope>NUCLEOTIDE SEQUENCE [LARGE SCALE GENOMIC DNA]</scope>
    <source>
        <strain evidence="6 8">JW-YL-7</strain>
    </source>
</reference>
<organism evidence="6 8">
    <name type="scientific">Alkalithermobacter thermoalcaliphilus JW-YL-7 = DSM 7308</name>
    <dbReference type="NCBI Taxonomy" id="1121328"/>
    <lineage>
        <taxon>Bacteria</taxon>
        <taxon>Bacillati</taxon>
        <taxon>Bacillota</taxon>
        <taxon>Clostridia</taxon>
        <taxon>Peptostreptococcales</taxon>
        <taxon>Tepidibacteraceae</taxon>
        <taxon>Alkalithermobacter</taxon>
    </lineage>
</organism>
<dbReference type="PROSITE" id="PS51257">
    <property type="entry name" value="PROKAR_LIPOPROTEIN"/>
    <property type="match status" value="1"/>
</dbReference>
<dbReference type="PATRIC" id="fig|1121328.3.peg.1262"/>
<dbReference type="PANTHER" id="PTHR30290:SF9">
    <property type="entry name" value="OLIGOPEPTIDE-BINDING PROTEIN APPA"/>
    <property type="match status" value="1"/>
</dbReference>
<evidence type="ECO:0000256" key="4">
    <source>
        <dbReference type="SAM" id="SignalP"/>
    </source>
</evidence>
<dbReference type="Gene3D" id="3.40.190.10">
    <property type="entry name" value="Periplasmic binding protein-like II"/>
    <property type="match status" value="1"/>
</dbReference>
<feature type="domain" description="Solute-binding protein family 5" evidence="5">
    <location>
        <begin position="84"/>
        <end position="418"/>
    </location>
</feature>
<dbReference type="Proteomes" id="UP000323392">
    <property type="component" value="Unassembled WGS sequence"/>
</dbReference>
<dbReference type="Proteomes" id="UP000092605">
    <property type="component" value="Unassembled WGS sequence"/>
</dbReference>
<dbReference type="CDD" id="cd08513">
    <property type="entry name" value="PBP2_thermophilic_Hb8_like"/>
    <property type="match status" value="1"/>
</dbReference>
<dbReference type="Gene3D" id="3.90.76.10">
    <property type="entry name" value="Dipeptide-binding Protein, Domain 1"/>
    <property type="match status" value="1"/>
</dbReference>
<dbReference type="PANTHER" id="PTHR30290">
    <property type="entry name" value="PERIPLASMIC BINDING COMPONENT OF ABC TRANSPORTER"/>
    <property type="match status" value="1"/>
</dbReference>
<dbReference type="AlphaFoldDB" id="A0A150FRH6"/>
<sequence length="504" mass="58404" precursor="true">MKSVKFIVLLILSISLLFGCASVENEQENIQQINEEKSPKKGGSINISVTRFDNLNPLLNNDKSLDHALKLIYDSLFTLDENYNIVPKLVNGYELSNYNTKLNITLKDNIKWHDGANLTSEDVKFTIEFLKKNNSPYSFMVENIQNVNIIDNKNLEIIFTKPYAFAVENLIFPIIPRHIEIVDGNSLIGNGMYKVAGYEKRRYIKLIRNEDYYSKKPYIDEINILIVPDTESQENMLLSFETHINKADEVISGKFPSSTFNIHDYTGRDYEFLALNFNSEYIKDINFRKALAYSINKNKILNDIYLNKGKMVSLPIYPESKYYDKAMSDYDYDIDKAREYIKITEFEDINLKLLVNKKETTRLKIAYVIKESLKQIGVEVEIIEVDEEGINHMINSGNYDLALLGWTLPTIPDVSFMFQGRESLINYSDEKINELLSNLRQSTTEQEKIKNYRQVQKHVKDNIPYIGLVLKDSHVVLNKNIKGNLNSTHFNIYNGIENLYLITD</sequence>
<keyword evidence="3 4" id="KW-0732">Signal</keyword>
<dbReference type="STRING" id="1121328.JWYL7_1253"/>
<gene>
    <name evidence="6" type="ORF">JWYL7_1253</name>
    <name evidence="7" type="ORF">SAMN05661008_00270</name>
</gene>
<evidence type="ECO:0000313" key="6">
    <source>
        <dbReference type="EMBL" id="KXZ40178.1"/>
    </source>
</evidence>
<evidence type="ECO:0000313" key="8">
    <source>
        <dbReference type="Proteomes" id="UP000092605"/>
    </source>
</evidence>
<dbReference type="InterPro" id="IPR000914">
    <property type="entry name" value="SBP_5_dom"/>
</dbReference>
<dbReference type="InterPro" id="IPR039424">
    <property type="entry name" value="SBP_5"/>
</dbReference>
<dbReference type="RefSeq" id="WP_066070594.1">
    <property type="nucleotide sequence ID" value="NZ_FRBG01000001.1"/>
</dbReference>
<dbReference type="GO" id="GO:0015833">
    <property type="term" value="P:peptide transport"/>
    <property type="evidence" value="ECO:0007669"/>
    <property type="project" value="TreeGrafter"/>
</dbReference>
<dbReference type="GO" id="GO:0042597">
    <property type="term" value="C:periplasmic space"/>
    <property type="evidence" value="ECO:0007669"/>
    <property type="project" value="UniProtKB-ARBA"/>
</dbReference>
<keyword evidence="9" id="KW-1185">Reference proteome</keyword>
<protein>
    <submittedName>
        <fullName evidence="6">ABC-type transporter, periplasmic subunit</fullName>
    </submittedName>
    <submittedName>
        <fullName evidence="7">Peptide/nickel transport system substrate-binding protein</fullName>
    </submittedName>
</protein>
<comment type="similarity">
    <text evidence="1">Belongs to the bacterial solute-binding protein 5 family.</text>
</comment>
<dbReference type="PIRSF" id="PIRSF002741">
    <property type="entry name" value="MppA"/>
    <property type="match status" value="1"/>
</dbReference>
<feature type="chain" id="PRO_5039602880" evidence="4">
    <location>
        <begin position="22"/>
        <end position="504"/>
    </location>
</feature>
<accession>A0A150FRH6</accession>
<dbReference type="Gene3D" id="3.10.105.10">
    <property type="entry name" value="Dipeptide-binding Protein, Domain 3"/>
    <property type="match status" value="1"/>
</dbReference>